<evidence type="ECO:0000259" key="10">
    <source>
        <dbReference type="PROSITE" id="PS51910"/>
    </source>
</evidence>
<dbReference type="InterPro" id="IPR050542">
    <property type="entry name" value="Glycosyl_Hydrlase18_Chitinase"/>
</dbReference>
<feature type="non-terminal residue" evidence="11">
    <location>
        <position position="1"/>
    </location>
</feature>
<keyword evidence="7" id="KW-0624">Polysaccharide degradation</keyword>
<evidence type="ECO:0000256" key="2">
    <source>
        <dbReference type="ARBA" id="ARBA00012729"/>
    </source>
</evidence>
<sequence>YHNGRFVSILPLLAPECGVTHVNIAAIHLNERYGDVTLNDDPYSAPKYNAVWEEVRILQSHGIKVLGMLGGAAPGTYTRLDRNADIFNSYYEPLRDMIKWCGLDGIDLDVEEHMSLAGITRLIDRLKLDFGADFILTLAPVAPGMWGGKHMSGFSYDELEITRGSSIAWYNTMFYCGWGSMETTEDFDKIIDYGWPAERIVIGLSTNPETSGWIHGELLRGSLGAIVEIYPVLGGVMGWEYFNSITVAEPSGEQPWCWAQLISEILHLKVRDVESSAQDKPCTAAQH</sequence>
<feature type="domain" description="GH18" evidence="10">
    <location>
        <begin position="1"/>
        <end position="269"/>
    </location>
</feature>
<keyword evidence="3 8" id="KW-0378">Hydrolase</keyword>
<keyword evidence="6 8" id="KW-0326">Glycosidase</keyword>
<dbReference type="EMBL" id="JAGHQL010000246">
    <property type="protein sequence ID" value="KAH0536014.1"/>
    <property type="molecule type" value="Genomic_DNA"/>
</dbReference>
<dbReference type="GO" id="GO:0008843">
    <property type="term" value="F:endochitinase activity"/>
    <property type="evidence" value="ECO:0007669"/>
    <property type="project" value="UniProtKB-EC"/>
</dbReference>
<dbReference type="GO" id="GO:0005576">
    <property type="term" value="C:extracellular region"/>
    <property type="evidence" value="ECO:0007669"/>
    <property type="project" value="TreeGrafter"/>
</dbReference>
<evidence type="ECO:0000256" key="8">
    <source>
        <dbReference type="RuleBase" id="RU000489"/>
    </source>
</evidence>
<dbReference type="GO" id="GO:0006032">
    <property type="term" value="P:chitin catabolic process"/>
    <property type="evidence" value="ECO:0007669"/>
    <property type="project" value="UniProtKB-KW"/>
</dbReference>
<evidence type="ECO:0000256" key="7">
    <source>
        <dbReference type="ARBA" id="ARBA00023326"/>
    </source>
</evidence>
<dbReference type="PROSITE" id="PS51910">
    <property type="entry name" value="GH18_2"/>
    <property type="match status" value="1"/>
</dbReference>
<protein>
    <recommendedName>
        <fullName evidence="2">chitinase</fullName>
        <ecNumber evidence="2">3.2.1.14</ecNumber>
    </recommendedName>
</protein>
<proteinExistence type="inferred from homology"/>
<evidence type="ECO:0000256" key="1">
    <source>
        <dbReference type="ARBA" id="ARBA00000822"/>
    </source>
</evidence>
<dbReference type="EC" id="3.2.1.14" evidence="2"/>
<evidence type="ECO:0000256" key="6">
    <source>
        <dbReference type="ARBA" id="ARBA00023295"/>
    </source>
</evidence>
<dbReference type="SUPFAM" id="SSF51445">
    <property type="entry name" value="(Trans)glycosidases"/>
    <property type="match status" value="1"/>
</dbReference>
<evidence type="ECO:0000256" key="5">
    <source>
        <dbReference type="ARBA" id="ARBA00023277"/>
    </source>
</evidence>
<dbReference type="GO" id="GO:0000272">
    <property type="term" value="P:polysaccharide catabolic process"/>
    <property type="evidence" value="ECO:0007669"/>
    <property type="project" value="UniProtKB-KW"/>
</dbReference>
<evidence type="ECO:0000256" key="4">
    <source>
        <dbReference type="ARBA" id="ARBA00023024"/>
    </source>
</evidence>
<dbReference type="InterPro" id="IPR001579">
    <property type="entry name" value="Glyco_hydro_18_chit_AS"/>
</dbReference>
<organism evidence="11 12">
    <name type="scientific">Glutinoglossum americanum</name>
    <dbReference type="NCBI Taxonomy" id="1670608"/>
    <lineage>
        <taxon>Eukaryota</taxon>
        <taxon>Fungi</taxon>
        <taxon>Dikarya</taxon>
        <taxon>Ascomycota</taxon>
        <taxon>Pezizomycotina</taxon>
        <taxon>Geoglossomycetes</taxon>
        <taxon>Geoglossales</taxon>
        <taxon>Geoglossaceae</taxon>
        <taxon>Glutinoglossum</taxon>
    </lineage>
</organism>
<keyword evidence="4" id="KW-0146">Chitin degradation</keyword>
<dbReference type="PROSITE" id="PS01095">
    <property type="entry name" value="GH18_1"/>
    <property type="match status" value="1"/>
</dbReference>
<keyword evidence="12" id="KW-1185">Reference proteome</keyword>
<evidence type="ECO:0000256" key="9">
    <source>
        <dbReference type="RuleBase" id="RU004453"/>
    </source>
</evidence>
<dbReference type="OrthoDB" id="3012298at2759"/>
<dbReference type="Gene3D" id="3.20.20.80">
    <property type="entry name" value="Glycosidases"/>
    <property type="match status" value="1"/>
</dbReference>
<dbReference type="InterPro" id="IPR017853">
    <property type="entry name" value="GH"/>
</dbReference>
<comment type="catalytic activity">
    <reaction evidence="1">
        <text>Random endo-hydrolysis of N-acetyl-beta-D-glucosaminide (1-&gt;4)-beta-linkages in chitin and chitodextrins.</text>
        <dbReference type="EC" id="3.2.1.14"/>
    </reaction>
</comment>
<evidence type="ECO:0000313" key="11">
    <source>
        <dbReference type="EMBL" id="KAH0536014.1"/>
    </source>
</evidence>
<evidence type="ECO:0000256" key="3">
    <source>
        <dbReference type="ARBA" id="ARBA00022801"/>
    </source>
</evidence>
<dbReference type="Proteomes" id="UP000698800">
    <property type="component" value="Unassembled WGS sequence"/>
</dbReference>
<comment type="caution">
    <text evidence="11">The sequence shown here is derived from an EMBL/GenBank/DDBJ whole genome shotgun (WGS) entry which is preliminary data.</text>
</comment>
<evidence type="ECO:0000313" key="12">
    <source>
        <dbReference type="Proteomes" id="UP000698800"/>
    </source>
</evidence>
<gene>
    <name evidence="11" type="ORF">FGG08_007097</name>
</gene>
<dbReference type="PANTHER" id="PTHR45708">
    <property type="entry name" value="ENDOCHITINASE"/>
    <property type="match status" value="1"/>
</dbReference>
<dbReference type="Pfam" id="PF00704">
    <property type="entry name" value="Glyco_hydro_18"/>
    <property type="match status" value="1"/>
</dbReference>
<keyword evidence="5" id="KW-0119">Carbohydrate metabolism</keyword>
<accession>A0A9P8KZQ7</accession>
<dbReference type="AlphaFoldDB" id="A0A9P8KZQ7"/>
<reference evidence="11" key="1">
    <citation type="submission" date="2021-03" db="EMBL/GenBank/DDBJ databases">
        <title>Comparative genomics and phylogenomic investigation of the class Geoglossomycetes provide insights into ecological specialization and systematics.</title>
        <authorList>
            <person name="Melie T."/>
            <person name="Pirro S."/>
            <person name="Miller A.N."/>
            <person name="Quandt A."/>
        </authorList>
    </citation>
    <scope>NUCLEOTIDE SEQUENCE</scope>
    <source>
        <strain evidence="11">GBOQ0MN5Z8</strain>
    </source>
</reference>
<dbReference type="PANTHER" id="PTHR45708:SF60">
    <property type="entry name" value="III CHITINASE, PUTATIVE (AFU_ORTHOLOGUE AFUA_5G03850)-RELATED"/>
    <property type="match status" value="1"/>
</dbReference>
<comment type="similarity">
    <text evidence="9">Belongs to the glycosyl hydrolase 18 family.</text>
</comment>
<dbReference type="InterPro" id="IPR001223">
    <property type="entry name" value="Glyco_hydro18_cat"/>
</dbReference>
<name>A0A9P8KZQ7_9PEZI</name>